<dbReference type="GO" id="GO:0005765">
    <property type="term" value="C:lysosomal membrane"/>
    <property type="evidence" value="ECO:0007669"/>
    <property type="project" value="TreeGrafter"/>
</dbReference>
<feature type="domain" description="Mucolipin extracytosolic" evidence="15">
    <location>
        <begin position="168"/>
        <end position="349"/>
    </location>
</feature>
<keyword evidence="4" id="KW-1003">Cell membrane</keyword>
<evidence type="ECO:0000256" key="9">
    <source>
        <dbReference type="ARBA" id="ARBA00023136"/>
    </source>
</evidence>
<comment type="subcellular location">
    <subcellularLocation>
        <location evidence="2">Cell membrane</location>
        <topology evidence="2">Multi-pass membrane protein</topology>
    </subcellularLocation>
    <subcellularLocation>
        <location evidence="1">Endosome membrane</location>
        <topology evidence="1">Multi-pass membrane protein</topology>
    </subcellularLocation>
</comment>
<dbReference type="PANTHER" id="PTHR12127:SF7">
    <property type="entry name" value="SD02261P"/>
    <property type="match status" value="1"/>
</dbReference>
<evidence type="ECO:0000256" key="13">
    <source>
        <dbReference type="SAM" id="Phobius"/>
    </source>
</evidence>
<feature type="transmembrane region" description="Helical" evidence="13">
    <location>
        <begin position="595"/>
        <end position="617"/>
    </location>
</feature>
<organism evidence="16 17">
    <name type="scientific">Opisthorchis felineus</name>
    <dbReference type="NCBI Taxonomy" id="147828"/>
    <lineage>
        <taxon>Eukaryota</taxon>
        <taxon>Metazoa</taxon>
        <taxon>Spiralia</taxon>
        <taxon>Lophotrochozoa</taxon>
        <taxon>Platyhelminthes</taxon>
        <taxon>Trematoda</taxon>
        <taxon>Digenea</taxon>
        <taxon>Opisthorchiida</taxon>
        <taxon>Opisthorchiata</taxon>
        <taxon>Opisthorchiidae</taxon>
        <taxon>Opisthorchis</taxon>
    </lineage>
</organism>
<dbReference type="STRING" id="147828.A0A4S2M2G9"/>
<gene>
    <name evidence="16" type="ORF">CRM22_003191</name>
</gene>
<evidence type="ECO:0000256" key="8">
    <source>
        <dbReference type="ARBA" id="ARBA00023065"/>
    </source>
</evidence>
<keyword evidence="5 13" id="KW-0812">Transmembrane</keyword>
<dbReference type="Proteomes" id="UP000308267">
    <property type="component" value="Unassembled WGS sequence"/>
</dbReference>
<evidence type="ECO:0000256" key="1">
    <source>
        <dbReference type="ARBA" id="ARBA00004337"/>
    </source>
</evidence>
<accession>A0A4S2M2G9</accession>
<keyword evidence="6" id="KW-0967">Endosome</keyword>
<evidence type="ECO:0000259" key="14">
    <source>
        <dbReference type="Pfam" id="PF08016"/>
    </source>
</evidence>
<keyword evidence="11" id="KW-0407">Ion channel</keyword>
<evidence type="ECO:0000256" key="12">
    <source>
        <dbReference type="ARBA" id="ARBA00036634"/>
    </source>
</evidence>
<comment type="caution">
    <text evidence="16">The sequence shown here is derived from an EMBL/GenBank/DDBJ whole genome shotgun (WGS) entry which is preliminary data.</text>
</comment>
<evidence type="ECO:0000313" key="17">
    <source>
        <dbReference type="Proteomes" id="UP000308267"/>
    </source>
</evidence>
<evidence type="ECO:0000256" key="5">
    <source>
        <dbReference type="ARBA" id="ARBA00022692"/>
    </source>
</evidence>
<dbReference type="GO" id="GO:0010008">
    <property type="term" value="C:endosome membrane"/>
    <property type="evidence" value="ECO:0007669"/>
    <property type="project" value="UniProtKB-SubCell"/>
</dbReference>
<protein>
    <submittedName>
        <fullName evidence="16">Uncharacterized protein</fullName>
    </submittedName>
</protein>
<dbReference type="PANTHER" id="PTHR12127">
    <property type="entry name" value="MUCOLIPIN"/>
    <property type="match status" value="1"/>
</dbReference>
<keyword evidence="3" id="KW-0813">Transport</keyword>
<name>A0A4S2M2G9_OPIFE</name>
<evidence type="ECO:0000256" key="11">
    <source>
        <dbReference type="ARBA" id="ARBA00023303"/>
    </source>
</evidence>
<feature type="domain" description="Polycystin cation channel PKD1/PKD2" evidence="14">
    <location>
        <begin position="480"/>
        <end position="623"/>
    </location>
</feature>
<evidence type="ECO:0000313" key="16">
    <source>
        <dbReference type="EMBL" id="TGZ70455.1"/>
    </source>
</evidence>
<dbReference type="OrthoDB" id="263481at2759"/>
<sequence length="776" mass="88772">MNRRRSRGQNSNSAGGIHLQPYKLHVPFESQPHPPSSVCDQQPSEYTNVDESLCTHITTTLETRLLRLAQVGWDSSPQPGSQDPLLPDGYESEIQEVNEESDSQGRKYSDTEIFHWMGRRLSYFFMSPMQKFRAKGQIPYKLFVQLVKVVAVTIQLIFYSLDRSAQAAFGEDSRVAFCHLYLLNWSAQYETLDYPPASGPYAAYQQEEFYLMFGRIVSQFNQTEDIAIGTYLYRSNPPQIRVCRTEIAVVSMKEETDCATVEPRKFAFESLSNVSAVKHLLDLHNLSVSFPRLLQFTIQFELITPEVAKMGWTLESVCFLFKIAIIMNKVQQSGQLKIHLDAPYQTAYCSGLNGFVYSTNGTDKYADGSSTFLRKFWTQLDQDPRSTSRYVSLNRRTAFVAYLNYLVLAVGGASSILCIRSLLLGFDLWKESVQFFKHWYSVQLRGHLWEFVQPWFFVIVFNDLTIVSGAIGSLWTMDKVQEKSGSMSYLFGVNTLLVWSAVLRYVGFSYNKSILMRTIASAVPALLRFAVCSMVLFLAFSLCGWAVLGPYHLKFRTFVSTVESLFSLINGDDTYVTFSVVGERAPRSIYFFSRLFLYLFITLFVYIILNLFISIIFEAYEEVKEMCDTGGRRRDSLLFNFLHQTHFDCNSPEFRKDDNNPDWYVIRDCALGVRSPRRTSHGITKRLLKAWRSFTTTYEQLDNHGAAPTTPRRAILLGAQPDEQKLVQHRRLTETLETETSDNVVQICGHHNVESNHSSQNIVTNQTVDASLIADM</sequence>
<proteinExistence type="predicted"/>
<dbReference type="InterPro" id="IPR039031">
    <property type="entry name" value="Mucolipin"/>
</dbReference>
<dbReference type="GO" id="GO:0072345">
    <property type="term" value="F:NAADP-sensitive calcium-release channel activity"/>
    <property type="evidence" value="ECO:0007669"/>
    <property type="project" value="TreeGrafter"/>
</dbReference>
<feature type="transmembrane region" description="Helical" evidence="13">
    <location>
        <begin position="455"/>
        <end position="475"/>
    </location>
</feature>
<evidence type="ECO:0000256" key="3">
    <source>
        <dbReference type="ARBA" id="ARBA00022448"/>
    </source>
</evidence>
<comment type="catalytic activity">
    <reaction evidence="12">
        <text>Ca(2+)(in) = Ca(2+)(out)</text>
        <dbReference type="Rhea" id="RHEA:29671"/>
        <dbReference type="ChEBI" id="CHEBI:29108"/>
    </reaction>
</comment>
<dbReference type="Gene3D" id="1.10.287.70">
    <property type="match status" value="1"/>
</dbReference>
<evidence type="ECO:0000256" key="4">
    <source>
        <dbReference type="ARBA" id="ARBA00022475"/>
    </source>
</evidence>
<feature type="transmembrane region" description="Helical" evidence="13">
    <location>
        <begin position="399"/>
        <end position="423"/>
    </location>
</feature>
<keyword evidence="9 13" id="KW-0472">Membrane</keyword>
<evidence type="ECO:0000256" key="10">
    <source>
        <dbReference type="ARBA" id="ARBA00023157"/>
    </source>
</evidence>
<reference evidence="16 17" key="1">
    <citation type="journal article" date="2019" name="BMC Genomics">
        <title>New insights from Opisthorchis felineus genome: update on genomics of the epidemiologically important liver flukes.</title>
        <authorList>
            <person name="Ershov N.I."/>
            <person name="Mordvinov V.A."/>
            <person name="Prokhortchouk E.B."/>
            <person name="Pakharukova M.Y."/>
            <person name="Gunbin K.V."/>
            <person name="Ustyantsev K."/>
            <person name="Genaev M.A."/>
            <person name="Blinov A.G."/>
            <person name="Mazur A."/>
            <person name="Boulygina E."/>
            <person name="Tsygankova S."/>
            <person name="Khrameeva E."/>
            <person name="Chekanov N."/>
            <person name="Fan G."/>
            <person name="Xiao A."/>
            <person name="Zhang H."/>
            <person name="Xu X."/>
            <person name="Yang H."/>
            <person name="Solovyev V."/>
            <person name="Lee S.M."/>
            <person name="Liu X."/>
            <person name="Afonnikov D.A."/>
            <person name="Skryabin K.G."/>
        </authorList>
    </citation>
    <scope>NUCLEOTIDE SEQUENCE [LARGE SCALE GENOMIC DNA]</scope>
    <source>
        <strain evidence="16">AK-0245</strain>
        <tissue evidence="16">Whole organism</tissue>
    </source>
</reference>
<keyword evidence="8" id="KW-0406">Ion transport</keyword>
<dbReference type="Pfam" id="PF21381">
    <property type="entry name" value="MCLN_ECD"/>
    <property type="match status" value="1"/>
</dbReference>
<keyword evidence="7 13" id="KW-1133">Transmembrane helix</keyword>
<evidence type="ECO:0000256" key="6">
    <source>
        <dbReference type="ARBA" id="ARBA00022753"/>
    </source>
</evidence>
<evidence type="ECO:0000256" key="7">
    <source>
        <dbReference type="ARBA" id="ARBA00022989"/>
    </source>
</evidence>
<keyword evidence="10" id="KW-1015">Disulfide bond</keyword>
<evidence type="ECO:0000256" key="2">
    <source>
        <dbReference type="ARBA" id="ARBA00004651"/>
    </source>
</evidence>
<evidence type="ECO:0000259" key="15">
    <source>
        <dbReference type="Pfam" id="PF21381"/>
    </source>
</evidence>
<dbReference type="InterPro" id="IPR013122">
    <property type="entry name" value="PKD1_2_channel"/>
</dbReference>
<feature type="transmembrane region" description="Helical" evidence="13">
    <location>
        <begin position="487"/>
        <end position="506"/>
    </location>
</feature>
<keyword evidence="17" id="KW-1185">Reference proteome</keyword>
<dbReference type="EMBL" id="SJOL01005358">
    <property type="protein sequence ID" value="TGZ70455.1"/>
    <property type="molecule type" value="Genomic_DNA"/>
</dbReference>
<feature type="transmembrane region" description="Helical" evidence="13">
    <location>
        <begin position="526"/>
        <end position="548"/>
    </location>
</feature>
<dbReference type="Pfam" id="PF08016">
    <property type="entry name" value="PKD_channel"/>
    <property type="match status" value="1"/>
</dbReference>
<dbReference type="InterPro" id="IPR049134">
    <property type="entry name" value="MCLN_ECD"/>
</dbReference>
<dbReference type="AlphaFoldDB" id="A0A4S2M2G9"/>
<dbReference type="GO" id="GO:0005886">
    <property type="term" value="C:plasma membrane"/>
    <property type="evidence" value="ECO:0007669"/>
    <property type="project" value="UniProtKB-SubCell"/>
</dbReference>